<evidence type="ECO:0000256" key="2">
    <source>
        <dbReference type="ARBA" id="ARBA00022692"/>
    </source>
</evidence>
<gene>
    <name evidence="7" type="ORF">MNOR_LOCUS40656</name>
</gene>
<evidence type="ECO:0000256" key="3">
    <source>
        <dbReference type="ARBA" id="ARBA00022989"/>
    </source>
</evidence>
<dbReference type="AlphaFoldDB" id="A0AAV2SRH4"/>
<evidence type="ECO:0000256" key="1">
    <source>
        <dbReference type="ARBA" id="ARBA00004141"/>
    </source>
</evidence>
<feature type="transmembrane region" description="Helical" evidence="5">
    <location>
        <begin position="314"/>
        <end position="331"/>
    </location>
</feature>
<dbReference type="InterPro" id="IPR013057">
    <property type="entry name" value="AA_transpt_TM"/>
</dbReference>
<evidence type="ECO:0000313" key="8">
    <source>
        <dbReference type="Proteomes" id="UP001497623"/>
    </source>
</evidence>
<sequence length="410" mass="45367">MMAMRHPISTIYLPFNANTIKRSPVYSLGIGTSIDWERLWICEEIARPEISRPVNSVYSLTGISAPAQTYTVLNFSTRIHFKSGNKILTYMGVDEKFSYFHPELWCGEVLTAVIWVLCMYSILVVKLKCSRELSSRHNLPPLSYEETAEMCFKYGPKGVQSWSKVIGYIITSFLILTQLGFCCVYFVFVPQNIKQALECMIPGGTGISQLGFMACMIVPALLVCFIPSLKYLAPVSMFAGFIQIIGLVFTFYYMVRDLPDIAEPLPAFAGWAKLPLYFGSAIYAFEGIGLVLPLENKMRTPAAFGGVSGVLNTGMMTVVLLYCGVGFFGYLEYGSTVQGSITLNLPAGEANSSAMFMNITLPKYQLHSYNTFTVTLTFLLRTASKILSEDTSPTGMALATRSWGGSDHST</sequence>
<feature type="transmembrane region" description="Helical" evidence="5">
    <location>
        <begin position="104"/>
        <end position="125"/>
    </location>
</feature>
<evidence type="ECO:0000256" key="4">
    <source>
        <dbReference type="ARBA" id="ARBA00023136"/>
    </source>
</evidence>
<comment type="caution">
    <text evidence="7">The sequence shown here is derived from an EMBL/GenBank/DDBJ whole genome shotgun (WGS) entry which is preliminary data.</text>
</comment>
<evidence type="ECO:0000313" key="7">
    <source>
        <dbReference type="EMBL" id="CAL4241079.1"/>
    </source>
</evidence>
<feature type="non-terminal residue" evidence="7">
    <location>
        <position position="410"/>
    </location>
</feature>
<feature type="transmembrane region" description="Helical" evidence="5">
    <location>
        <begin position="210"/>
        <end position="229"/>
    </location>
</feature>
<dbReference type="Proteomes" id="UP001497623">
    <property type="component" value="Unassembled WGS sequence"/>
</dbReference>
<feature type="domain" description="Amino acid transporter transmembrane" evidence="6">
    <location>
        <begin position="104"/>
        <end position="374"/>
    </location>
</feature>
<evidence type="ECO:0000259" key="6">
    <source>
        <dbReference type="Pfam" id="PF01490"/>
    </source>
</evidence>
<keyword evidence="2 5" id="KW-0812">Transmembrane</keyword>
<evidence type="ECO:0000256" key="5">
    <source>
        <dbReference type="SAM" id="Phobius"/>
    </source>
</evidence>
<keyword evidence="4 5" id="KW-0472">Membrane</keyword>
<comment type="subcellular location">
    <subcellularLocation>
        <location evidence="1">Membrane</location>
        <topology evidence="1">Multi-pass membrane protein</topology>
    </subcellularLocation>
</comment>
<proteinExistence type="predicted"/>
<dbReference type="EMBL" id="CAXKWB010128889">
    <property type="protein sequence ID" value="CAL4241079.1"/>
    <property type="molecule type" value="Genomic_DNA"/>
</dbReference>
<reference evidence="7 8" key="1">
    <citation type="submission" date="2024-05" db="EMBL/GenBank/DDBJ databases">
        <authorList>
            <person name="Wallberg A."/>
        </authorList>
    </citation>
    <scope>NUCLEOTIDE SEQUENCE [LARGE SCALE GENOMIC DNA]</scope>
</reference>
<feature type="transmembrane region" description="Helical" evidence="5">
    <location>
        <begin position="276"/>
        <end position="294"/>
    </location>
</feature>
<dbReference type="GO" id="GO:0005774">
    <property type="term" value="C:vacuolar membrane"/>
    <property type="evidence" value="ECO:0007669"/>
    <property type="project" value="TreeGrafter"/>
</dbReference>
<protein>
    <recommendedName>
        <fullName evidence="6">Amino acid transporter transmembrane domain-containing protein</fullName>
    </recommendedName>
</protein>
<accession>A0AAV2SRH4</accession>
<keyword evidence="8" id="KW-1185">Reference proteome</keyword>
<keyword evidence="3 5" id="KW-1133">Transmembrane helix</keyword>
<organism evidence="7 8">
    <name type="scientific">Meganyctiphanes norvegica</name>
    <name type="common">Northern krill</name>
    <name type="synonym">Thysanopoda norvegica</name>
    <dbReference type="NCBI Taxonomy" id="48144"/>
    <lineage>
        <taxon>Eukaryota</taxon>
        <taxon>Metazoa</taxon>
        <taxon>Ecdysozoa</taxon>
        <taxon>Arthropoda</taxon>
        <taxon>Crustacea</taxon>
        <taxon>Multicrustacea</taxon>
        <taxon>Malacostraca</taxon>
        <taxon>Eumalacostraca</taxon>
        <taxon>Eucarida</taxon>
        <taxon>Euphausiacea</taxon>
        <taxon>Euphausiidae</taxon>
        <taxon>Meganyctiphanes</taxon>
    </lineage>
</organism>
<dbReference type="GO" id="GO:0015179">
    <property type="term" value="F:L-amino acid transmembrane transporter activity"/>
    <property type="evidence" value="ECO:0007669"/>
    <property type="project" value="TreeGrafter"/>
</dbReference>
<feature type="transmembrane region" description="Helical" evidence="5">
    <location>
        <begin position="165"/>
        <end position="189"/>
    </location>
</feature>
<dbReference type="PANTHER" id="PTHR22950">
    <property type="entry name" value="AMINO ACID TRANSPORTER"/>
    <property type="match status" value="1"/>
</dbReference>
<name>A0AAV2SRH4_MEGNR</name>
<dbReference type="Pfam" id="PF01490">
    <property type="entry name" value="Aa_trans"/>
    <property type="match status" value="1"/>
</dbReference>
<dbReference type="PANTHER" id="PTHR22950:SF349">
    <property type="entry name" value="AMINO ACID TRANSPORTER TRANSMEMBRANE DOMAIN-CONTAINING PROTEIN"/>
    <property type="match status" value="1"/>
</dbReference>
<feature type="transmembrane region" description="Helical" evidence="5">
    <location>
        <begin position="235"/>
        <end position="255"/>
    </location>
</feature>